<evidence type="ECO:0000313" key="3">
    <source>
        <dbReference type="Proteomes" id="UP000032233"/>
    </source>
</evidence>
<keyword evidence="1" id="KW-0472">Membrane</keyword>
<accession>A0A0D2J662</accession>
<dbReference type="InterPro" id="IPR011990">
    <property type="entry name" value="TPR-like_helical_dom_sf"/>
</dbReference>
<keyword evidence="3" id="KW-1185">Reference proteome</keyword>
<evidence type="ECO:0000256" key="1">
    <source>
        <dbReference type="SAM" id="Phobius"/>
    </source>
</evidence>
<proteinExistence type="predicted"/>
<dbReference type="AlphaFoldDB" id="A0A0D2J662"/>
<protein>
    <submittedName>
        <fullName evidence="2">Uncharacterized protein</fullName>
    </submittedName>
</protein>
<dbReference type="Proteomes" id="UP000032233">
    <property type="component" value="Unassembled WGS sequence"/>
</dbReference>
<dbReference type="STRING" id="1429043.X474_25285"/>
<dbReference type="EMBL" id="AZAC01000067">
    <property type="protein sequence ID" value="KIX11201.1"/>
    <property type="molecule type" value="Genomic_DNA"/>
</dbReference>
<keyword evidence="1" id="KW-1133">Transmembrane helix</keyword>
<organism evidence="2 3">
    <name type="scientific">Dethiosulfatarculus sandiegensis</name>
    <dbReference type="NCBI Taxonomy" id="1429043"/>
    <lineage>
        <taxon>Bacteria</taxon>
        <taxon>Pseudomonadati</taxon>
        <taxon>Thermodesulfobacteriota</taxon>
        <taxon>Desulfarculia</taxon>
        <taxon>Desulfarculales</taxon>
        <taxon>Desulfarculaceae</taxon>
        <taxon>Dethiosulfatarculus</taxon>
    </lineage>
</organism>
<evidence type="ECO:0000313" key="2">
    <source>
        <dbReference type="EMBL" id="KIX11201.1"/>
    </source>
</evidence>
<dbReference type="Gene3D" id="1.25.40.10">
    <property type="entry name" value="Tetratricopeptide repeat domain"/>
    <property type="match status" value="1"/>
</dbReference>
<gene>
    <name evidence="2" type="ORF">X474_25285</name>
</gene>
<name>A0A0D2J662_9BACT</name>
<sequence length="613" mass="67378">MRSGPFDKCFFGAWVKVCPGGKKPVSGPSKASERYFGRWFIPFLKFAKNKTPGVENKNCSNRRVHHFPFCLLPGLLIVFLMLSSLAPFARAQGCGQIQSGKFPWFTARALRADQIKTQNQILALCDLAKKAAPVFPRLALDLARQALSLECSQEKARAVSLVGDVRRLFAKRLGADQEKMLQGLESRARAAWRFRLIGQTAQALQPEFSLIAYDFALRTCLTNPDVRQRDAELVELAAVLARHNRWKAWVLIRLIKEKTAKVRAMRLVASAGNSWFEMGCALVLAQTMEDPASRIKALSGIAKSAVMWNKSLRTELCTRAFDLAKEINDKSLRAWLEGRVAADAALIDPHEGLALAMAMGSRDGTAFEAFFQAAVGLEVLNAVQASRAWLLAWDQVGYLGGEPEKALALGRIVRAVSGVDPKFASEVLQSWPRGEFLVRTEAEAALALSMAGNDLAGAIAMAGRIRDQVVRLRTLARLAGASSYELQKAGQERLPEKVLMESGNLGESETALLLIPSVAAISPARAVGLIQKINEPLNRAKGLIRLARILWHQGRDREAVSALNMALWEINCTKNQQTLDNVRILGDMGRGWALIDPGKAKKVFLLGVQAAYR</sequence>
<dbReference type="InParanoid" id="A0A0D2J662"/>
<reference evidence="2 3" key="1">
    <citation type="submission" date="2013-11" db="EMBL/GenBank/DDBJ databases">
        <title>Metagenomic analysis of a methanogenic consortium involved in long chain n-alkane degradation.</title>
        <authorList>
            <person name="Davidova I.A."/>
            <person name="Callaghan A.V."/>
            <person name="Wawrik B."/>
            <person name="Pruitt S."/>
            <person name="Marks C."/>
            <person name="Duncan K.E."/>
            <person name="Suflita J.M."/>
        </authorList>
    </citation>
    <scope>NUCLEOTIDE SEQUENCE [LARGE SCALE GENOMIC DNA]</scope>
    <source>
        <strain evidence="2 3">SPR</strain>
    </source>
</reference>
<keyword evidence="1" id="KW-0812">Transmembrane</keyword>
<comment type="caution">
    <text evidence="2">The sequence shown here is derived from an EMBL/GenBank/DDBJ whole genome shotgun (WGS) entry which is preliminary data.</text>
</comment>
<feature type="transmembrane region" description="Helical" evidence="1">
    <location>
        <begin position="67"/>
        <end position="89"/>
    </location>
</feature>